<organism evidence="2">
    <name type="scientific">Anguilla anguilla</name>
    <name type="common">European freshwater eel</name>
    <name type="synonym">Muraena anguilla</name>
    <dbReference type="NCBI Taxonomy" id="7936"/>
    <lineage>
        <taxon>Eukaryota</taxon>
        <taxon>Metazoa</taxon>
        <taxon>Chordata</taxon>
        <taxon>Craniata</taxon>
        <taxon>Vertebrata</taxon>
        <taxon>Euteleostomi</taxon>
        <taxon>Actinopterygii</taxon>
        <taxon>Neopterygii</taxon>
        <taxon>Teleostei</taxon>
        <taxon>Anguilliformes</taxon>
        <taxon>Anguillidae</taxon>
        <taxon>Anguilla</taxon>
    </lineage>
</organism>
<keyword evidence="1" id="KW-0812">Transmembrane</keyword>
<name>A0A0E9XYG2_ANGAN</name>
<evidence type="ECO:0000313" key="2">
    <source>
        <dbReference type="EMBL" id="JAI07753.1"/>
    </source>
</evidence>
<dbReference type="EMBL" id="GBXM01000825">
    <property type="protein sequence ID" value="JAI07753.1"/>
    <property type="molecule type" value="Transcribed_RNA"/>
</dbReference>
<dbReference type="AlphaFoldDB" id="A0A0E9XYG2"/>
<reference evidence="2" key="1">
    <citation type="submission" date="2014-11" db="EMBL/GenBank/DDBJ databases">
        <authorList>
            <person name="Amaro Gonzalez C."/>
        </authorList>
    </citation>
    <scope>NUCLEOTIDE SEQUENCE</scope>
</reference>
<keyword evidence="1" id="KW-0472">Membrane</keyword>
<sequence>MLQVHRYSLVFVMPLLSCFFQTLPSGRRLRSIRTSTYSNTLSPCTSFYYIFIVYCLLFALCLCYCTMFILFHFISFYLF</sequence>
<feature type="transmembrane region" description="Helical" evidence="1">
    <location>
        <begin position="6"/>
        <end position="26"/>
    </location>
</feature>
<proteinExistence type="predicted"/>
<evidence type="ECO:0000256" key="1">
    <source>
        <dbReference type="SAM" id="Phobius"/>
    </source>
</evidence>
<accession>A0A0E9XYG2</accession>
<reference evidence="2" key="2">
    <citation type="journal article" date="2015" name="Fish Shellfish Immunol.">
        <title>Early steps in the European eel (Anguilla anguilla)-Vibrio vulnificus interaction in the gills: Role of the RtxA13 toxin.</title>
        <authorList>
            <person name="Callol A."/>
            <person name="Pajuelo D."/>
            <person name="Ebbesson L."/>
            <person name="Teles M."/>
            <person name="MacKenzie S."/>
            <person name="Amaro C."/>
        </authorList>
    </citation>
    <scope>NUCLEOTIDE SEQUENCE</scope>
</reference>
<feature type="transmembrane region" description="Helical" evidence="1">
    <location>
        <begin position="47"/>
        <end position="74"/>
    </location>
</feature>
<protein>
    <submittedName>
        <fullName evidence="2">Uncharacterized protein</fullName>
    </submittedName>
</protein>
<keyword evidence="1" id="KW-1133">Transmembrane helix</keyword>